<keyword evidence="3 15" id="KW-0853">WD repeat</keyword>
<dbReference type="InterPro" id="IPR001680">
    <property type="entry name" value="WD40_rpt"/>
</dbReference>
<dbReference type="SMART" id="SM00320">
    <property type="entry name" value="WD40"/>
    <property type="match status" value="7"/>
</dbReference>
<evidence type="ECO:0000256" key="10">
    <source>
        <dbReference type="ARBA" id="ARBA00022837"/>
    </source>
</evidence>
<evidence type="ECO:0000256" key="8">
    <source>
        <dbReference type="ARBA" id="ARBA00022787"/>
    </source>
</evidence>
<evidence type="ECO:0000256" key="2">
    <source>
        <dbReference type="ARBA" id="ARBA00007981"/>
    </source>
</evidence>
<evidence type="ECO:0000256" key="3">
    <source>
        <dbReference type="ARBA" id="ARBA00022574"/>
    </source>
</evidence>
<dbReference type="SMART" id="SM00173">
    <property type="entry name" value="RAS"/>
    <property type="match status" value="1"/>
</dbReference>
<dbReference type="GO" id="GO:0046872">
    <property type="term" value="F:metal ion binding"/>
    <property type="evidence" value="ECO:0007669"/>
    <property type="project" value="UniProtKB-KW"/>
</dbReference>
<dbReference type="InterPro" id="IPR013566">
    <property type="entry name" value="EF_hand_assoc_1"/>
</dbReference>
<evidence type="ECO:0000256" key="12">
    <source>
        <dbReference type="ARBA" id="ARBA00023128"/>
    </source>
</evidence>
<dbReference type="InterPro" id="IPR020860">
    <property type="entry name" value="MIRO_dom"/>
</dbReference>
<comment type="caution">
    <text evidence="17">The sequence shown here is derived from an EMBL/GenBank/DDBJ whole genome shotgun (WGS) entry which is preliminary data.</text>
</comment>
<evidence type="ECO:0000256" key="7">
    <source>
        <dbReference type="ARBA" id="ARBA00022741"/>
    </source>
</evidence>
<feature type="domain" description="Miro" evidence="16">
    <location>
        <begin position="1"/>
        <end position="158"/>
    </location>
</feature>
<evidence type="ECO:0000256" key="9">
    <source>
        <dbReference type="ARBA" id="ARBA00022801"/>
    </source>
</evidence>
<dbReference type="SMART" id="SM00175">
    <property type="entry name" value="RAB"/>
    <property type="match status" value="1"/>
</dbReference>
<dbReference type="PRINTS" id="PR00449">
    <property type="entry name" value="RASTRNSFRMNG"/>
</dbReference>
<dbReference type="EMBL" id="LSMT01000517">
    <property type="protein sequence ID" value="PFX16808.1"/>
    <property type="molecule type" value="Genomic_DNA"/>
</dbReference>
<dbReference type="Gene3D" id="3.40.50.300">
    <property type="entry name" value="P-loop containing nucleotide triphosphate hydrolases"/>
    <property type="match status" value="2"/>
</dbReference>
<dbReference type="InterPro" id="IPR055442">
    <property type="entry name" value="Beta-prop_EML-like_2nd"/>
</dbReference>
<gene>
    <name evidence="17" type="primary">rhot1a</name>
    <name evidence="17" type="ORF">AWC38_SpisGene18898</name>
</gene>
<dbReference type="STRING" id="50429.A0A2B4RKB5"/>
<dbReference type="Proteomes" id="UP000225706">
    <property type="component" value="Unassembled WGS sequence"/>
</dbReference>
<dbReference type="FunFam" id="2.130.10.10:FF:000320">
    <property type="entry name" value="echinoderm microtubule-associated protein-like 6"/>
    <property type="match status" value="1"/>
</dbReference>
<dbReference type="InterPro" id="IPR015943">
    <property type="entry name" value="WD40/YVTN_repeat-like_dom_sf"/>
</dbReference>
<dbReference type="PROSITE" id="PS51419">
    <property type="entry name" value="RAB"/>
    <property type="match status" value="1"/>
</dbReference>
<dbReference type="FunFam" id="3.40.50.300:FF:000170">
    <property type="entry name" value="Mitochondrial Rho GTPase"/>
    <property type="match status" value="1"/>
</dbReference>
<dbReference type="PROSITE" id="PS00018">
    <property type="entry name" value="EF_HAND_1"/>
    <property type="match status" value="1"/>
</dbReference>
<dbReference type="GO" id="GO:0005525">
    <property type="term" value="F:GTP binding"/>
    <property type="evidence" value="ECO:0007669"/>
    <property type="project" value="UniProtKB-KW"/>
</dbReference>
<evidence type="ECO:0000256" key="5">
    <source>
        <dbReference type="ARBA" id="ARBA00022723"/>
    </source>
</evidence>
<evidence type="ECO:0000256" key="11">
    <source>
        <dbReference type="ARBA" id="ARBA00022989"/>
    </source>
</evidence>
<accession>A0A2B4RKB5</accession>
<dbReference type="SUPFAM" id="SSF50978">
    <property type="entry name" value="WD40 repeat-like"/>
    <property type="match status" value="1"/>
</dbReference>
<reference evidence="18" key="1">
    <citation type="journal article" date="2017" name="bioRxiv">
        <title>Comparative analysis of the genomes of Stylophora pistillata and Acropora digitifera provides evidence for extensive differences between species of corals.</title>
        <authorList>
            <person name="Voolstra C.R."/>
            <person name="Li Y."/>
            <person name="Liew Y.J."/>
            <person name="Baumgarten S."/>
            <person name="Zoccola D."/>
            <person name="Flot J.-F."/>
            <person name="Tambutte S."/>
            <person name="Allemand D."/>
            <person name="Aranda M."/>
        </authorList>
    </citation>
    <scope>NUCLEOTIDE SEQUENCE [LARGE SCALE GENOMIC DNA]</scope>
</reference>
<proteinExistence type="inferred from homology"/>
<organism evidence="17 18">
    <name type="scientific">Stylophora pistillata</name>
    <name type="common">Smooth cauliflower coral</name>
    <dbReference type="NCBI Taxonomy" id="50429"/>
    <lineage>
        <taxon>Eukaryota</taxon>
        <taxon>Metazoa</taxon>
        <taxon>Cnidaria</taxon>
        <taxon>Anthozoa</taxon>
        <taxon>Hexacorallia</taxon>
        <taxon>Scleractinia</taxon>
        <taxon>Astrocoeniina</taxon>
        <taxon>Pocilloporidae</taxon>
        <taxon>Stylophora</taxon>
    </lineage>
</organism>
<evidence type="ECO:0000313" key="17">
    <source>
        <dbReference type="EMBL" id="PFX16808.1"/>
    </source>
</evidence>
<dbReference type="Pfam" id="PF00071">
    <property type="entry name" value="Ras"/>
    <property type="match status" value="1"/>
</dbReference>
<evidence type="ECO:0000256" key="14">
    <source>
        <dbReference type="ARBA" id="ARBA00023136"/>
    </source>
</evidence>
<keyword evidence="7" id="KW-0547">Nucleotide-binding</keyword>
<dbReference type="GO" id="GO:0008017">
    <property type="term" value="F:microtubule binding"/>
    <property type="evidence" value="ECO:0007669"/>
    <property type="project" value="TreeGrafter"/>
</dbReference>
<keyword evidence="5" id="KW-0479">Metal-binding</keyword>
<feature type="repeat" description="WD" evidence="15">
    <location>
        <begin position="674"/>
        <end position="715"/>
    </location>
</feature>
<dbReference type="GO" id="GO:0005741">
    <property type="term" value="C:mitochondrial outer membrane"/>
    <property type="evidence" value="ECO:0007669"/>
    <property type="project" value="UniProtKB-SubCell"/>
</dbReference>
<evidence type="ECO:0000256" key="4">
    <source>
        <dbReference type="ARBA" id="ARBA00022692"/>
    </source>
</evidence>
<evidence type="ECO:0000256" key="15">
    <source>
        <dbReference type="PROSITE-ProRule" id="PRU00221"/>
    </source>
</evidence>
<keyword evidence="8" id="KW-1000">Mitochondrion outer membrane</keyword>
<dbReference type="InterPro" id="IPR018247">
    <property type="entry name" value="EF_Hand_1_Ca_BS"/>
</dbReference>
<evidence type="ECO:0000256" key="1">
    <source>
        <dbReference type="ARBA" id="ARBA00004200"/>
    </source>
</evidence>
<dbReference type="PANTHER" id="PTHR13720">
    <property type="entry name" value="WD-40 REPEAT PROTEIN"/>
    <property type="match status" value="1"/>
</dbReference>
<dbReference type="CDD" id="cd01893">
    <property type="entry name" value="Miro1"/>
    <property type="match status" value="1"/>
</dbReference>
<name>A0A2B4RKB5_STYPI</name>
<evidence type="ECO:0000256" key="6">
    <source>
        <dbReference type="ARBA" id="ARBA00022737"/>
    </source>
</evidence>
<keyword evidence="14" id="KW-0472">Membrane</keyword>
<dbReference type="Gene3D" id="2.130.10.10">
    <property type="entry name" value="YVTN repeat-like/Quinoprotein amine dehydrogenase"/>
    <property type="match status" value="1"/>
</dbReference>
<dbReference type="PROSITE" id="PS50294">
    <property type="entry name" value="WD_REPEATS_REGION"/>
    <property type="match status" value="1"/>
</dbReference>
<protein>
    <submittedName>
        <fullName evidence="17">Mitochondrial Rho GTPase 1-A</fullName>
    </submittedName>
</protein>
<comment type="similarity">
    <text evidence="2">Belongs to the mitochondrial Rho GTPase family.</text>
</comment>
<dbReference type="FunFam" id="1.10.238.10:FF:000011">
    <property type="entry name" value="Mitochondrial Rho GTPase"/>
    <property type="match status" value="1"/>
</dbReference>
<dbReference type="SMART" id="SM00174">
    <property type="entry name" value="RHO"/>
    <property type="match status" value="1"/>
</dbReference>
<keyword evidence="12" id="KW-0496">Mitochondrion</keyword>
<evidence type="ECO:0000259" key="16">
    <source>
        <dbReference type="PROSITE" id="PS51423"/>
    </source>
</evidence>
<dbReference type="SUPFAM" id="SSF47473">
    <property type="entry name" value="EF-hand"/>
    <property type="match status" value="1"/>
</dbReference>
<dbReference type="OrthoDB" id="10020961at2759"/>
<dbReference type="Pfam" id="PF08355">
    <property type="entry name" value="EF_assoc_1"/>
    <property type="match status" value="1"/>
</dbReference>
<dbReference type="PROSITE" id="PS50082">
    <property type="entry name" value="WD_REPEATS_2"/>
    <property type="match status" value="2"/>
</dbReference>
<keyword evidence="9" id="KW-0378">Hydrolase</keyword>
<dbReference type="InterPro" id="IPR036322">
    <property type="entry name" value="WD40_repeat_dom_sf"/>
</dbReference>
<dbReference type="InterPro" id="IPR001806">
    <property type="entry name" value="Small_GTPase"/>
</dbReference>
<keyword evidence="13" id="KW-0342">GTP-binding</keyword>
<evidence type="ECO:0000256" key="13">
    <source>
        <dbReference type="ARBA" id="ARBA00023134"/>
    </source>
</evidence>
<dbReference type="InterPro" id="IPR050630">
    <property type="entry name" value="WD_repeat_EMAP"/>
</dbReference>
<dbReference type="PANTHER" id="PTHR13720:SF33">
    <property type="entry name" value="HELP DOMAIN-CONTAINING PROTEIN"/>
    <property type="match status" value="1"/>
</dbReference>
<dbReference type="InterPro" id="IPR013567">
    <property type="entry name" value="EF_hand_assoc_2"/>
</dbReference>
<keyword evidence="11" id="KW-1133">Transmembrane helix</keyword>
<dbReference type="Gene3D" id="1.10.238.10">
    <property type="entry name" value="EF-hand"/>
    <property type="match status" value="2"/>
</dbReference>
<dbReference type="GO" id="GO:0003924">
    <property type="term" value="F:GTPase activity"/>
    <property type="evidence" value="ECO:0007669"/>
    <property type="project" value="InterPro"/>
</dbReference>
<comment type="subcellular location">
    <subcellularLocation>
        <location evidence="1">Mitochondrion outer membrane</location>
        <topology evidence="1">Single-pass type IV membrane protein</topology>
    </subcellularLocation>
</comment>
<evidence type="ECO:0000313" key="18">
    <source>
        <dbReference type="Proteomes" id="UP000225706"/>
    </source>
</evidence>
<keyword evidence="10" id="KW-0106">Calcium</keyword>
<feature type="repeat" description="WD" evidence="15">
    <location>
        <begin position="829"/>
        <end position="862"/>
    </location>
</feature>
<dbReference type="SUPFAM" id="SSF52540">
    <property type="entry name" value="P-loop containing nucleoside triphosphate hydrolases"/>
    <property type="match status" value="2"/>
</dbReference>
<dbReference type="Pfam" id="PF23414">
    <property type="entry name" value="Beta-prop_EML_2"/>
    <property type="match status" value="1"/>
</dbReference>
<dbReference type="PROSITE" id="PS51423">
    <property type="entry name" value="MIRO"/>
    <property type="match status" value="1"/>
</dbReference>
<dbReference type="AlphaFoldDB" id="A0A2B4RKB5"/>
<keyword evidence="6" id="KW-0677">Repeat</keyword>
<keyword evidence="18" id="KW-1185">Reference proteome</keyword>
<keyword evidence="4" id="KW-0812">Transmembrane</keyword>
<sequence>MTAQVGKTSLILSLVSEEFPEEVPARAEEITIPADVTPEKVPTHIVDFSELDQSEDMLIDEIVKANVVCVVYDVTSEESLERITSFWLPLIRQTGEEDSSKPVIIVGNKSDLMEGSTMDTVLPIMNDYTEVETCVECSAKDLKNISEMFYYAQKAVLHPTAPLFSAETKEISDKDNDGLLSDNELNEFQNRCFNTPLQGQGLQDVKNVVRKNVEGGLQDGGLTLRGFLFLHTLFIQRGRHETTWTVLRKFGYGDDLKLRPDYLCPTIDMGADQTVELSDAGYQFLIDLFQRHDKDEDEALRPEELQALFGTCPTMPWGEDVLSSVETNANGWITLQGFLAQWALTTFLDYTRMLAYLAFFGYVHQEIEASLSTAITVTRSKAVDLQKKQTSRSVFQCYVFGPPGVGKTSFLQAFLGRTLEPGELEKELSNYAINLLEVNRQEKYLVLREIEWENSGFLLHDRRCDVACFIYDSLDPASFTQVIQLREKLPKTVPCMLVAGKSEGVAAKQDFEMQPSLYCSLNKLPPPQGYVTGGRDGVVTMWDPLFEHCLKAFKVEDAAMNPGSVLLQNLPPVRALHTDEGKILIGTGNDEGHGEGEVWGLDTHPADDECMTVSDDKTLRVWDLTKLRLKKVKKLKKGGRAVAYSPDGITVAVGQNDGGFLILDAESLEKIVGFKDRKEGISDIKFSPDGKLLAVGSHDNFVDIYSVRRGRRTGVCKGSSSYITHLDWDTKGKLIQTNSGAREHLFHEAPFGSRKTISVPDIERLQWSTFTCVLGPTVKGVFPPGSDVTDVNATCRSKDGGLLASGDDFGLVKLFEYPVSHRGARARQYGGHSSHVTNVRWTYDDRVLVSTGGLDTAILVWDRLVVSEVDEPDKAAEEKVLVQPKFIPTGPIKNPIARGKPQWD</sequence>
<dbReference type="Pfam" id="PF08356">
    <property type="entry name" value="EF_assoc_2"/>
    <property type="match status" value="1"/>
</dbReference>
<dbReference type="InterPro" id="IPR027417">
    <property type="entry name" value="P-loop_NTPase"/>
</dbReference>
<dbReference type="InterPro" id="IPR011992">
    <property type="entry name" value="EF-hand-dom_pair"/>
</dbReference>